<protein>
    <submittedName>
        <fullName evidence="1 3">Uncharacterized protein</fullName>
    </submittedName>
</protein>
<organism evidence="2 3">
    <name type="scientific">Toxocara canis</name>
    <name type="common">Canine roundworm</name>
    <dbReference type="NCBI Taxonomy" id="6265"/>
    <lineage>
        <taxon>Eukaryota</taxon>
        <taxon>Metazoa</taxon>
        <taxon>Ecdysozoa</taxon>
        <taxon>Nematoda</taxon>
        <taxon>Chromadorea</taxon>
        <taxon>Rhabditida</taxon>
        <taxon>Spirurina</taxon>
        <taxon>Ascaridomorpha</taxon>
        <taxon>Ascaridoidea</taxon>
        <taxon>Toxocaridae</taxon>
        <taxon>Toxocara</taxon>
    </lineage>
</organism>
<evidence type="ECO:0000313" key="2">
    <source>
        <dbReference type="Proteomes" id="UP000050794"/>
    </source>
</evidence>
<dbReference type="WBParaSite" id="TCNE_0000618901-mRNA-1">
    <property type="protein sequence ID" value="TCNE_0000618901-mRNA-1"/>
    <property type="gene ID" value="TCNE_0000618901"/>
</dbReference>
<dbReference type="AlphaFoldDB" id="A0A183UCG9"/>
<dbReference type="EMBL" id="UYWY01019451">
    <property type="protein sequence ID" value="VDM37486.1"/>
    <property type="molecule type" value="Genomic_DNA"/>
</dbReference>
<gene>
    <name evidence="1" type="ORF">TCNE_LOCUS6189</name>
</gene>
<accession>A0A183UCG9</accession>
<reference evidence="1 2" key="2">
    <citation type="submission" date="2018-11" db="EMBL/GenBank/DDBJ databases">
        <authorList>
            <consortium name="Pathogen Informatics"/>
        </authorList>
    </citation>
    <scope>NUCLEOTIDE SEQUENCE [LARGE SCALE GENOMIC DNA]</scope>
</reference>
<keyword evidence="2" id="KW-1185">Reference proteome</keyword>
<dbReference type="Proteomes" id="UP000050794">
    <property type="component" value="Unassembled WGS sequence"/>
</dbReference>
<evidence type="ECO:0000313" key="1">
    <source>
        <dbReference type="EMBL" id="VDM37486.1"/>
    </source>
</evidence>
<proteinExistence type="predicted"/>
<sequence>MLSDGGGWARQFYYMVGVPTRATSAARPCSLPRLGAKGVVVKKDWEHLAQSVEHRQGFLPAVVTDEQQPAVLQGAMEAPTARFFNGHHLVDHPASPSANSVTSEAYLSVSIVRFNKSCITCIKLLILKIGLKYLTGIDGYGVENSHYQQVILPQFVT</sequence>
<name>A0A183UCG9_TOXCA</name>
<reference evidence="3" key="1">
    <citation type="submission" date="2016-06" db="UniProtKB">
        <authorList>
            <consortium name="WormBaseParasite"/>
        </authorList>
    </citation>
    <scope>IDENTIFICATION</scope>
</reference>
<evidence type="ECO:0000313" key="3">
    <source>
        <dbReference type="WBParaSite" id="TCNE_0000618901-mRNA-1"/>
    </source>
</evidence>